<dbReference type="SUPFAM" id="SSF64288">
    <property type="entry name" value="Chorismate lyase-like"/>
    <property type="match status" value="1"/>
</dbReference>
<dbReference type="RefSeq" id="WP_274942625.1">
    <property type="nucleotide sequence ID" value="NZ_JANWOI010000001.1"/>
</dbReference>
<organism evidence="5 6">
    <name type="scientific">Govanella unica</name>
    <dbReference type="NCBI Taxonomy" id="2975056"/>
    <lineage>
        <taxon>Bacteria</taxon>
        <taxon>Pseudomonadati</taxon>
        <taxon>Pseudomonadota</taxon>
        <taxon>Alphaproteobacteria</taxon>
        <taxon>Emcibacterales</taxon>
        <taxon>Govanellaceae</taxon>
        <taxon>Govanella</taxon>
    </lineage>
</organism>
<evidence type="ECO:0000256" key="1">
    <source>
        <dbReference type="ARBA" id="ARBA00023015"/>
    </source>
</evidence>
<protein>
    <submittedName>
        <fullName evidence="5">GntR family transcriptional regulator</fullName>
    </submittedName>
</protein>
<dbReference type="SMART" id="SM00345">
    <property type="entry name" value="HTH_GNTR"/>
    <property type="match status" value="1"/>
</dbReference>
<dbReference type="InterPro" id="IPR036390">
    <property type="entry name" value="WH_DNA-bd_sf"/>
</dbReference>
<dbReference type="PANTHER" id="PTHR44846:SF1">
    <property type="entry name" value="MANNOSYL-D-GLYCERATE TRANSPORT_METABOLISM SYSTEM REPRESSOR MNGR-RELATED"/>
    <property type="match status" value="1"/>
</dbReference>
<dbReference type="GO" id="GO:0003700">
    <property type="term" value="F:DNA-binding transcription factor activity"/>
    <property type="evidence" value="ECO:0007669"/>
    <property type="project" value="InterPro"/>
</dbReference>
<dbReference type="GO" id="GO:0003677">
    <property type="term" value="F:DNA binding"/>
    <property type="evidence" value="ECO:0007669"/>
    <property type="project" value="UniProtKB-KW"/>
</dbReference>
<dbReference type="SUPFAM" id="SSF46785">
    <property type="entry name" value="Winged helix' DNA-binding domain"/>
    <property type="match status" value="1"/>
</dbReference>
<feature type="domain" description="HTH gntR-type" evidence="4">
    <location>
        <begin position="15"/>
        <end position="83"/>
    </location>
</feature>
<dbReference type="InterPro" id="IPR036388">
    <property type="entry name" value="WH-like_DNA-bd_sf"/>
</dbReference>
<dbReference type="Gene3D" id="3.40.1410.10">
    <property type="entry name" value="Chorismate lyase-like"/>
    <property type="match status" value="1"/>
</dbReference>
<keyword evidence="2" id="KW-0238">DNA-binding</keyword>
<dbReference type="Pfam" id="PF00392">
    <property type="entry name" value="GntR"/>
    <property type="match status" value="1"/>
</dbReference>
<dbReference type="PROSITE" id="PS50949">
    <property type="entry name" value="HTH_GNTR"/>
    <property type="match status" value="1"/>
</dbReference>
<comment type="caution">
    <text evidence="5">The sequence shown here is derived from an EMBL/GenBank/DDBJ whole genome shotgun (WGS) entry which is preliminary data.</text>
</comment>
<dbReference type="Pfam" id="PF07702">
    <property type="entry name" value="UTRA"/>
    <property type="match status" value="1"/>
</dbReference>
<dbReference type="InterPro" id="IPR011663">
    <property type="entry name" value="UTRA"/>
</dbReference>
<dbReference type="InterPro" id="IPR000524">
    <property type="entry name" value="Tscrpt_reg_HTH_GntR"/>
</dbReference>
<dbReference type="AlphaFoldDB" id="A0A9X3TWL9"/>
<evidence type="ECO:0000259" key="4">
    <source>
        <dbReference type="PROSITE" id="PS50949"/>
    </source>
</evidence>
<dbReference type="InterPro" id="IPR050679">
    <property type="entry name" value="Bact_HTH_transcr_reg"/>
</dbReference>
<name>A0A9X3TWL9_9PROT</name>
<dbReference type="GO" id="GO:0045892">
    <property type="term" value="P:negative regulation of DNA-templated transcription"/>
    <property type="evidence" value="ECO:0007669"/>
    <property type="project" value="TreeGrafter"/>
</dbReference>
<gene>
    <name evidence="5" type="ORF">NYP16_02985</name>
</gene>
<dbReference type="InterPro" id="IPR028978">
    <property type="entry name" value="Chorismate_lyase_/UTRA_dom_sf"/>
</dbReference>
<dbReference type="FunFam" id="1.10.10.10:FF:000079">
    <property type="entry name" value="GntR family transcriptional regulator"/>
    <property type="match status" value="1"/>
</dbReference>
<proteinExistence type="predicted"/>
<keyword evidence="3" id="KW-0804">Transcription</keyword>
<dbReference type="PANTHER" id="PTHR44846">
    <property type="entry name" value="MANNOSYL-D-GLYCERATE TRANSPORT/METABOLISM SYSTEM REPRESSOR MNGR-RELATED"/>
    <property type="match status" value="1"/>
</dbReference>
<evidence type="ECO:0000313" key="5">
    <source>
        <dbReference type="EMBL" id="MDA5192924.1"/>
    </source>
</evidence>
<sequence length="255" mass="28443">MKSDASTAINPDLHMPRYAQVYSVLRHWIQSGVYQPGARLPSESELCTMFEVSRITLRNAVDMLVREKLIDRIQGRGTFVVEDLGAAPNVGDMDQLIRKLQRLSARSIVENVTIAEIPAESAVAKDLRVDPGTPVLRASFTRVVGDMPVGYTELFFPTDIGAEIKPEQLNTSPAPTLLESLGYDILGADQIIGASLADSNLANLLQIQVGAPLVRIRMLVFEKQHRPIERIETYYRADHYEHHTFLSRSTDMKGK</sequence>
<dbReference type="Gene3D" id="1.10.10.10">
    <property type="entry name" value="Winged helix-like DNA-binding domain superfamily/Winged helix DNA-binding domain"/>
    <property type="match status" value="1"/>
</dbReference>
<dbReference type="PRINTS" id="PR00035">
    <property type="entry name" value="HTHGNTR"/>
</dbReference>
<dbReference type="SMART" id="SM00866">
    <property type="entry name" value="UTRA"/>
    <property type="match status" value="1"/>
</dbReference>
<accession>A0A9X3TWL9</accession>
<evidence type="ECO:0000313" key="6">
    <source>
        <dbReference type="Proteomes" id="UP001141619"/>
    </source>
</evidence>
<keyword evidence="1" id="KW-0805">Transcription regulation</keyword>
<reference evidence="5" key="1">
    <citation type="submission" date="2022-08" db="EMBL/GenBank/DDBJ databases">
        <authorList>
            <person name="Vandamme P."/>
            <person name="Hettiarachchi A."/>
            <person name="Peeters C."/>
            <person name="Cnockaert M."/>
            <person name="Carlier A."/>
        </authorList>
    </citation>
    <scope>NUCLEOTIDE SEQUENCE</scope>
    <source>
        <strain evidence="5">LMG 31809</strain>
    </source>
</reference>
<reference evidence="5" key="2">
    <citation type="journal article" date="2023" name="Syst. Appl. Microbiol.">
        <title>Govania unica gen. nov., sp. nov., a rare biosphere bacterium that represents a novel family in the class Alphaproteobacteria.</title>
        <authorList>
            <person name="Vandamme P."/>
            <person name="Peeters C."/>
            <person name="Hettiarachchi A."/>
            <person name="Cnockaert M."/>
            <person name="Carlier A."/>
        </authorList>
    </citation>
    <scope>NUCLEOTIDE SEQUENCE</scope>
    <source>
        <strain evidence="5">LMG 31809</strain>
    </source>
</reference>
<dbReference type="Proteomes" id="UP001141619">
    <property type="component" value="Unassembled WGS sequence"/>
</dbReference>
<keyword evidence="6" id="KW-1185">Reference proteome</keyword>
<dbReference type="CDD" id="cd07377">
    <property type="entry name" value="WHTH_GntR"/>
    <property type="match status" value="1"/>
</dbReference>
<evidence type="ECO:0000256" key="2">
    <source>
        <dbReference type="ARBA" id="ARBA00023125"/>
    </source>
</evidence>
<dbReference type="EMBL" id="JANWOI010000001">
    <property type="protein sequence ID" value="MDA5192924.1"/>
    <property type="molecule type" value="Genomic_DNA"/>
</dbReference>
<evidence type="ECO:0000256" key="3">
    <source>
        <dbReference type="ARBA" id="ARBA00023163"/>
    </source>
</evidence>